<name>M6FDD5_9LEPT</name>
<organism evidence="1 2">
    <name type="scientific">Leptospira kirschneri serovar Bulgarica str. Nikolaevo</name>
    <dbReference type="NCBI Taxonomy" id="1240687"/>
    <lineage>
        <taxon>Bacteria</taxon>
        <taxon>Pseudomonadati</taxon>
        <taxon>Spirochaetota</taxon>
        <taxon>Spirochaetia</taxon>
        <taxon>Leptospirales</taxon>
        <taxon>Leptospiraceae</taxon>
        <taxon>Leptospira</taxon>
    </lineage>
</organism>
<dbReference type="AlphaFoldDB" id="M6FDD5"/>
<dbReference type="Proteomes" id="UP000011980">
    <property type="component" value="Unassembled WGS sequence"/>
</dbReference>
<dbReference type="PATRIC" id="fig|1240687.3.peg.1327"/>
<accession>M6FDD5</accession>
<evidence type="ECO:0000313" key="2">
    <source>
        <dbReference type="Proteomes" id="UP000011980"/>
    </source>
</evidence>
<proteinExistence type="predicted"/>
<protein>
    <submittedName>
        <fullName evidence="1">Uncharacterized protein</fullName>
    </submittedName>
</protein>
<dbReference type="EMBL" id="ANCE01000074">
    <property type="protein sequence ID" value="EMK25082.1"/>
    <property type="molecule type" value="Genomic_DNA"/>
</dbReference>
<evidence type="ECO:0000313" key="1">
    <source>
        <dbReference type="EMBL" id="EMK25082.1"/>
    </source>
</evidence>
<reference evidence="1 2" key="1">
    <citation type="submission" date="2013-01" db="EMBL/GenBank/DDBJ databases">
        <authorList>
            <person name="Harkins D.M."/>
            <person name="Durkin A.S."/>
            <person name="Brinkac L.M."/>
            <person name="Haft D.H."/>
            <person name="Selengut J.D."/>
            <person name="Sanka R."/>
            <person name="DePew J."/>
            <person name="Purushe J."/>
            <person name="Galloway R.L."/>
            <person name="Vinetz J.M."/>
            <person name="Sutton G.G."/>
            <person name="Nierman W.C."/>
            <person name="Fouts D.E."/>
        </authorList>
    </citation>
    <scope>NUCLEOTIDE SEQUENCE [LARGE SCALE GENOMIC DNA]</scope>
    <source>
        <strain evidence="1 2">Nikolaevo</strain>
    </source>
</reference>
<sequence>MNSHILQNLTVKPEFVVVPTNFARSQRITSLIARRVLGNYLIKSYGI</sequence>
<gene>
    <name evidence="1" type="ORF">LEP1GSC008_1525</name>
</gene>
<comment type="caution">
    <text evidence="1">The sequence shown here is derived from an EMBL/GenBank/DDBJ whole genome shotgun (WGS) entry which is preliminary data.</text>
</comment>